<name>A0A1A9UVM5_GLOAU</name>
<dbReference type="EnsemblMetazoa" id="GAUT017173-RA">
    <property type="protein sequence ID" value="GAUT017173-PA"/>
    <property type="gene ID" value="GAUT017173"/>
</dbReference>
<organism evidence="1 2">
    <name type="scientific">Glossina austeni</name>
    <name type="common">Savannah tsetse fly</name>
    <dbReference type="NCBI Taxonomy" id="7395"/>
    <lineage>
        <taxon>Eukaryota</taxon>
        <taxon>Metazoa</taxon>
        <taxon>Ecdysozoa</taxon>
        <taxon>Arthropoda</taxon>
        <taxon>Hexapoda</taxon>
        <taxon>Insecta</taxon>
        <taxon>Pterygota</taxon>
        <taxon>Neoptera</taxon>
        <taxon>Endopterygota</taxon>
        <taxon>Diptera</taxon>
        <taxon>Brachycera</taxon>
        <taxon>Muscomorpha</taxon>
        <taxon>Hippoboscoidea</taxon>
        <taxon>Glossinidae</taxon>
        <taxon>Glossina</taxon>
    </lineage>
</organism>
<evidence type="ECO:0000313" key="1">
    <source>
        <dbReference type="EnsemblMetazoa" id="GAUT017173-PA"/>
    </source>
</evidence>
<dbReference type="AlphaFoldDB" id="A0A1A9UVM5"/>
<accession>A0A1A9UVM5</accession>
<keyword evidence="2" id="KW-1185">Reference proteome</keyword>
<proteinExistence type="predicted"/>
<evidence type="ECO:0000313" key="2">
    <source>
        <dbReference type="Proteomes" id="UP000078200"/>
    </source>
</evidence>
<sequence length="166" mass="20172">MNDTAKYKTRLRSRWRAKQYIMETEQSIITHRKEIGGKQNKCLQLHDILKNFYKNCKDFHDIHGNNDKYANHKACNRVFGFYKHIVIFSVKNDVRKDFKILRQTKTHLLFKYGNAPSFVTRLIKKMLQLLEWQILTHLLCYMQICNEHFELWISYLIFLPLMREKT</sequence>
<reference evidence="1" key="1">
    <citation type="submission" date="2020-05" db="UniProtKB">
        <authorList>
            <consortium name="EnsemblMetazoa"/>
        </authorList>
    </citation>
    <scope>IDENTIFICATION</scope>
    <source>
        <strain evidence="1">TTRI</strain>
    </source>
</reference>
<protein>
    <submittedName>
        <fullName evidence="1">Uncharacterized protein</fullName>
    </submittedName>
</protein>
<dbReference type="VEuPathDB" id="VectorBase:GAUT017173"/>
<dbReference type="Proteomes" id="UP000078200">
    <property type="component" value="Unassembled WGS sequence"/>
</dbReference>